<accession>A0A0W8F1N3</accession>
<dbReference type="InterPro" id="IPR043519">
    <property type="entry name" value="NT_sf"/>
</dbReference>
<evidence type="ECO:0000313" key="1">
    <source>
        <dbReference type="EMBL" id="KUG14638.1"/>
    </source>
</evidence>
<comment type="caution">
    <text evidence="1">The sequence shown here is derived from an EMBL/GenBank/DDBJ whole genome shotgun (WGS) entry which is preliminary data.</text>
</comment>
<dbReference type="AlphaFoldDB" id="A0A0W8F1N3"/>
<proteinExistence type="predicted"/>
<organism evidence="1">
    <name type="scientific">hydrocarbon metagenome</name>
    <dbReference type="NCBI Taxonomy" id="938273"/>
    <lineage>
        <taxon>unclassified sequences</taxon>
        <taxon>metagenomes</taxon>
        <taxon>ecological metagenomes</taxon>
    </lineage>
</organism>
<reference evidence="1" key="1">
    <citation type="journal article" date="2015" name="Proc. Natl. Acad. Sci. U.S.A.">
        <title>Networks of energetic and metabolic interactions define dynamics in microbial communities.</title>
        <authorList>
            <person name="Embree M."/>
            <person name="Liu J.K."/>
            <person name="Al-Bassam M.M."/>
            <person name="Zengler K."/>
        </authorList>
    </citation>
    <scope>NUCLEOTIDE SEQUENCE</scope>
</reference>
<name>A0A0W8F1N3_9ZZZZ</name>
<dbReference type="EMBL" id="LNQE01001636">
    <property type="protein sequence ID" value="KUG14638.1"/>
    <property type="molecule type" value="Genomic_DNA"/>
</dbReference>
<protein>
    <submittedName>
        <fullName evidence="1">Uncharacterized protein</fullName>
    </submittedName>
</protein>
<gene>
    <name evidence="1" type="ORF">ASZ90_015724</name>
</gene>
<dbReference type="SUPFAM" id="SSF81301">
    <property type="entry name" value="Nucleotidyltransferase"/>
    <property type="match status" value="1"/>
</dbReference>
<dbReference type="Gene3D" id="3.30.460.40">
    <property type="match status" value="1"/>
</dbReference>
<sequence>MHLRKDGSALFIDGRHLSELDLFVCRVLDILQAHFPYVIVSGYVAILLGRTRSTEDIDILIPVCEQPAFVAFHDACIQNDYEFLNAEGAAGLFSILASGSGIRLCERGAFIPNIEIKFIKNESDEYSFTNRTRLAAGGRTFFISPLEIQIAYKLWLGSQKDIEDAIFIHEIAREIIDEDLFRLFCSSFGVNYESA</sequence>